<keyword evidence="9" id="KW-1185">Reference proteome</keyword>
<evidence type="ECO:0000313" key="8">
    <source>
        <dbReference type="EMBL" id="GFY54739.1"/>
    </source>
</evidence>
<organism evidence="8 9">
    <name type="scientific">Trichonephila inaurata madagascariensis</name>
    <dbReference type="NCBI Taxonomy" id="2747483"/>
    <lineage>
        <taxon>Eukaryota</taxon>
        <taxon>Metazoa</taxon>
        <taxon>Ecdysozoa</taxon>
        <taxon>Arthropoda</taxon>
        <taxon>Chelicerata</taxon>
        <taxon>Arachnida</taxon>
        <taxon>Araneae</taxon>
        <taxon>Araneomorphae</taxon>
        <taxon>Entelegynae</taxon>
        <taxon>Araneoidea</taxon>
        <taxon>Nephilidae</taxon>
        <taxon>Trichonephila</taxon>
        <taxon>Trichonephila inaurata</taxon>
    </lineage>
</organism>
<name>A0A8X7C753_9ARAC</name>
<dbReference type="PANTHER" id="PTHR13450:SF4">
    <property type="entry name" value="LARGE RIBOSOMAL SUBUNIT PROTEIN ML42"/>
    <property type="match status" value="1"/>
</dbReference>
<evidence type="ECO:0000256" key="4">
    <source>
        <dbReference type="ARBA" id="ARBA00022980"/>
    </source>
</evidence>
<sequence>MIFSRDKIWRLSYSFLKSSRNIKGKQNLGDIVPTHNHLSYSTVKDRNSWVVLSKDGQTICCWHPEEAPPYEHTKPLPEIEPELREGDSVLKVQYRRDAKYRFQPDGPTIPELAKLTYTTKHRWYPNNEKKYLDPNPPVDREGI</sequence>
<evidence type="ECO:0000256" key="7">
    <source>
        <dbReference type="ARBA" id="ARBA00035189"/>
    </source>
</evidence>
<dbReference type="PANTHER" id="PTHR13450">
    <property type="entry name" value="MITOCHONDRIAL 39S RIBOSOMAL PROTEIN L42"/>
    <property type="match status" value="1"/>
</dbReference>
<comment type="similarity">
    <text evidence="2">Belongs to the mitochondrion-specific ribosomal protein mL42 family.</text>
</comment>
<dbReference type="Proteomes" id="UP000886998">
    <property type="component" value="Unassembled WGS sequence"/>
</dbReference>
<protein>
    <recommendedName>
        <fullName evidence="7">Large ribosomal subunit protein mL42</fullName>
    </recommendedName>
</protein>
<comment type="caution">
    <text evidence="8">The sequence shown here is derived from an EMBL/GenBank/DDBJ whole genome shotgun (WGS) entry which is preliminary data.</text>
</comment>
<dbReference type="AlphaFoldDB" id="A0A8X7C753"/>
<reference evidence="8" key="1">
    <citation type="submission" date="2020-08" db="EMBL/GenBank/DDBJ databases">
        <title>Multicomponent nature underlies the extraordinary mechanical properties of spider dragline silk.</title>
        <authorList>
            <person name="Kono N."/>
            <person name="Nakamura H."/>
            <person name="Mori M."/>
            <person name="Yoshida Y."/>
            <person name="Ohtoshi R."/>
            <person name="Malay A.D."/>
            <person name="Moran D.A.P."/>
            <person name="Tomita M."/>
            <person name="Numata K."/>
            <person name="Arakawa K."/>
        </authorList>
    </citation>
    <scope>NUCLEOTIDE SEQUENCE</scope>
</reference>
<dbReference type="InterPro" id="IPR019346">
    <property type="entry name" value="Ribosomal_mL42"/>
</dbReference>
<gene>
    <name evidence="8" type="primary">X975_26812</name>
    <name evidence="8" type="ORF">TNIN_252361</name>
</gene>
<comment type="subcellular location">
    <subcellularLocation>
        <location evidence="1">Mitochondrion</location>
    </subcellularLocation>
</comment>
<evidence type="ECO:0000256" key="5">
    <source>
        <dbReference type="ARBA" id="ARBA00023128"/>
    </source>
</evidence>
<evidence type="ECO:0000256" key="3">
    <source>
        <dbReference type="ARBA" id="ARBA00022946"/>
    </source>
</evidence>
<accession>A0A8X7C753</accession>
<dbReference type="OrthoDB" id="1107506at2759"/>
<keyword evidence="3" id="KW-0809">Transit peptide</keyword>
<keyword evidence="5" id="KW-0496">Mitochondrion</keyword>
<keyword evidence="4 8" id="KW-0689">Ribosomal protein</keyword>
<dbReference type="Pfam" id="PF10210">
    <property type="entry name" value="MRP-S32"/>
    <property type="match status" value="1"/>
</dbReference>
<evidence type="ECO:0000313" key="9">
    <source>
        <dbReference type="Proteomes" id="UP000886998"/>
    </source>
</evidence>
<evidence type="ECO:0000256" key="2">
    <source>
        <dbReference type="ARBA" id="ARBA00005556"/>
    </source>
</evidence>
<dbReference type="EMBL" id="BMAV01010009">
    <property type="protein sequence ID" value="GFY54739.1"/>
    <property type="molecule type" value="Genomic_DNA"/>
</dbReference>
<evidence type="ECO:0000256" key="1">
    <source>
        <dbReference type="ARBA" id="ARBA00004173"/>
    </source>
</evidence>
<evidence type="ECO:0000256" key="6">
    <source>
        <dbReference type="ARBA" id="ARBA00023274"/>
    </source>
</evidence>
<proteinExistence type="inferred from homology"/>
<keyword evidence="6" id="KW-0687">Ribonucleoprotein</keyword>
<dbReference type="GO" id="GO:0005762">
    <property type="term" value="C:mitochondrial large ribosomal subunit"/>
    <property type="evidence" value="ECO:0007669"/>
    <property type="project" value="TreeGrafter"/>
</dbReference>